<dbReference type="EMBL" id="JACHHT010000002">
    <property type="protein sequence ID" value="MBB6522365.1"/>
    <property type="molecule type" value="Genomic_DNA"/>
</dbReference>
<dbReference type="AlphaFoldDB" id="A0A7X0JU72"/>
<comment type="caution">
    <text evidence="1">The sequence shown here is derived from an EMBL/GenBank/DDBJ whole genome shotgun (WGS) entry which is preliminary data.</text>
</comment>
<dbReference type="Gene3D" id="3.30.1490.300">
    <property type="match status" value="1"/>
</dbReference>
<accession>A0A7X0JU72</accession>
<reference evidence="1 2" key="1">
    <citation type="submission" date="2020-08" db="EMBL/GenBank/DDBJ databases">
        <title>Genomic Encyclopedia of Type Strains, Phase IV (KMG-IV): sequencing the most valuable type-strain genomes for metagenomic binning, comparative biology and taxonomic classification.</title>
        <authorList>
            <person name="Goeker M."/>
        </authorList>
    </citation>
    <scope>NUCLEOTIDE SEQUENCE [LARGE SCALE GENOMIC DNA]</scope>
    <source>
        <strain evidence="1 2">DSM 22368</strain>
    </source>
</reference>
<dbReference type="InParanoid" id="A0A7X0JU72"/>
<name>A0A7X0JU72_9GAMM</name>
<evidence type="ECO:0000313" key="1">
    <source>
        <dbReference type="EMBL" id="MBB6522365.1"/>
    </source>
</evidence>
<keyword evidence="2" id="KW-1185">Reference proteome</keyword>
<proteinExistence type="predicted"/>
<protein>
    <submittedName>
        <fullName evidence="1">MSHA biogenesis protein MshI</fullName>
    </submittedName>
</protein>
<dbReference type="RefSeq" id="WP_166846039.1">
    <property type="nucleotide sequence ID" value="NZ_JAAONY010000002.1"/>
</dbReference>
<dbReference type="Proteomes" id="UP000528457">
    <property type="component" value="Unassembled WGS sequence"/>
</dbReference>
<sequence>MATWWKRANQHRASAVGLVKHAEGWAIAKVSLREQQGWQLDSYRWLVSSGSLNDDRKSLQLMVKTMGLKGLPCHYVLADEDYQLFLMESPNLKGDELVQAMGWQIKDLLPYPVQDAVVDVFQVPQSTAKAGKSMVNVVAAPQQQILDIAKELDEVGLRLESVDISELALGSVMRMSGAHPRGEALAILHPGRGELLMFSQGQLAMSRKFELAYQAEIDEPLPSDQLLLELQRTLDYYERQLGQLPPAKIRLAGKHLHESKLDEAFKQALNIPIELLQLEAQWVAYQNEAEGEFSALLATGGALRGLLSTGTLELPKAAEAHAAQTQGAA</sequence>
<dbReference type="InterPro" id="IPR043129">
    <property type="entry name" value="ATPase_NBD"/>
</dbReference>
<gene>
    <name evidence="1" type="ORF">HNR48_002650</name>
</gene>
<organism evidence="1 2">
    <name type="scientific">Pseudoteredinibacter isoporae</name>
    <dbReference type="NCBI Taxonomy" id="570281"/>
    <lineage>
        <taxon>Bacteria</taxon>
        <taxon>Pseudomonadati</taxon>
        <taxon>Pseudomonadota</taxon>
        <taxon>Gammaproteobacteria</taxon>
        <taxon>Cellvibrionales</taxon>
        <taxon>Cellvibrionaceae</taxon>
        <taxon>Pseudoteredinibacter</taxon>
    </lineage>
</organism>
<dbReference type="SUPFAM" id="SSF53067">
    <property type="entry name" value="Actin-like ATPase domain"/>
    <property type="match status" value="1"/>
</dbReference>
<evidence type="ECO:0000313" key="2">
    <source>
        <dbReference type="Proteomes" id="UP000528457"/>
    </source>
</evidence>